<feature type="transmembrane region" description="Helical" evidence="1">
    <location>
        <begin position="40"/>
        <end position="61"/>
    </location>
</feature>
<proteinExistence type="predicted"/>
<name>A0A9X2CPZ7_9BACI</name>
<dbReference type="NCBIfam" id="NF041644">
    <property type="entry name" value="CBO0543_fam"/>
    <property type="match status" value="1"/>
</dbReference>
<feature type="transmembrane region" description="Helical" evidence="1">
    <location>
        <begin position="139"/>
        <end position="157"/>
    </location>
</feature>
<dbReference type="AlphaFoldDB" id="A0A9X2CPZ7"/>
<evidence type="ECO:0000313" key="2">
    <source>
        <dbReference type="EMBL" id="MCL7746802.1"/>
    </source>
</evidence>
<dbReference type="EMBL" id="JAKRYL010000005">
    <property type="protein sequence ID" value="MCL7746802.1"/>
    <property type="molecule type" value="Genomic_DNA"/>
</dbReference>
<keyword evidence="1" id="KW-0812">Transmembrane</keyword>
<dbReference type="RefSeq" id="WP_250095714.1">
    <property type="nucleotide sequence ID" value="NZ_JAKRYL010000005.1"/>
</dbReference>
<dbReference type="InterPro" id="IPR048147">
    <property type="entry name" value="CBO0543-like"/>
</dbReference>
<sequence length="199" mass="23576">MNHYINVGTNIETFILLGIIIIGVIGLILFFILDWKRYGLLFLLSASVGNILCLLFVKLGFYSYPYRLFPKLATMPITAITASFPLLVLICVRYSPKLWMWKIPFYWTVIHIGVFFEALLLTNTRIIEFNFKWNLWDSYTWWWIYFLLFEWIGGKIIPEHLRKPISIQNLQYGKIGWFLIHFILIITIFLAGYYLGTLK</sequence>
<comment type="caution">
    <text evidence="2">The sequence shown here is derived from an EMBL/GenBank/DDBJ whole genome shotgun (WGS) entry which is preliminary data.</text>
</comment>
<protein>
    <submittedName>
        <fullName evidence="2">Uncharacterized protein</fullName>
    </submittedName>
</protein>
<feature type="transmembrane region" description="Helical" evidence="1">
    <location>
        <begin position="177"/>
        <end position="196"/>
    </location>
</feature>
<keyword evidence="3" id="KW-1185">Reference proteome</keyword>
<organism evidence="2 3">
    <name type="scientific">Halalkalibacter alkaliphilus</name>
    <dbReference type="NCBI Taxonomy" id="2917993"/>
    <lineage>
        <taxon>Bacteria</taxon>
        <taxon>Bacillati</taxon>
        <taxon>Bacillota</taxon>
        <taxon>Bacilli</taxon>
        <taxon>Bacillales</taxon>
        <taxon>Bacillaceae</taxon>
        <taxon>Halalkalibacter</taxon>
    </lineage>
</organism>
<evidence type="ECO:0000313" key="3">
    <source>
        <dbReference type="Proteomes" id="UP001139150"/>
    </source>
</evidence>
<dbReference type="Proteomes" id="UP001139150">
    <property type="component" value="Unassembled WGS sequence"/>
</dbReference>
<keyword evidence="1" id="KW-1133">Transmembrane helix</keyword>
<accession>A0A9X2CPZ7</accession>
<feature type="transmembrane region" description="Helical" evidence="1">
    <location>
        <begin position="73"/>
        <end position="92"/>
    </location>
</feature>
<gene>
    <name evidence="2" type="ORF">MF646_06660</name>
</gene>
<reference evidence="2" key="1">
    <citation type="submission" date="2022-02" db="EMBL/GenBank/DDBJ databases">
        <title>Halalkalibacter sp. nov. isolated from Lonar Lake, India.</title>
        <authorList>
            <person name="Joshi A."/>
            <person name="Thite S."/>
            <person name="Lodha T."/>
        </authorList>
    </citation>
    <scope>NUCLEOTIDE SEQUENCE</scope>
    <source>
        <strain evidence="2">MEB205</strain>
    </source>
</reference>
<feature type="transmembrane region" description="Helical" evidence="1">
    <location>
        <begin position="104"/>
        <end position="127"/>
    </location>
</feature>
<evidence type="ECO:0000256" key="1">
    <source>
        <dbReference type="SAM" id="Phobius"/>
    </source>
</evidence>
<keyword evidence="1" id="KW-0472">Membrane</keyword>
<feature type="transmembrane region" description="Helical" evidence="1">
    <location>
        <begin position="14"/>
        <end position="33"/>
    </location>
</feature>